<accession>A0A7G9GBH2</accession>
<dbReference type="Proteomes" id="UP000515860">
    <property type="component" value="Chromosome"/>
</dbReference>
<evidence type="ECO:0000256" key="6">
    <source>
        <dbReference type="SAM" id="Phobius"/>
    </source>
</evidence>
<evidence type="ECO:0000256" key="2">
    <source>
        <dbReference type="ARBA" id="ARBA00022448"/>
    </source>
</evidence>
<dbReference type="InterPro" id="IPR011701">
    <property type="entry name" value="MFS"/>
</dbReference>
<proteinExistence type="predicted"/>
<dbReference type="EMBL" id="CP060635">
    <property type="protein sequence ID" value="QNM08154.1"/>
    <property type="molecule type" value="Genomic_DNA"/>
</dbReference>
<feature type="transmembrane region" description="Helical" evidence="6">
    <location>
        <begin position="233"/>
        <end position="250"/>
    </location>
</feature>
<feature type="transmembrane region" description="Helical" evidence="6">
    <location>
        <begin position="137"/>
        <end position="158"/>
    </location>
</feature>
<feature type="transmembrane region" description="Helical" evidence="6">
    <location>
        <begin position="385"/>
        <end position="410"/>
    </location>
</feature>
<name>A0A7G9GBH2_9FIRM</name>
<keyword evidence="2" id="KW-0813">Transport</keyword>
<keyword evidence="3 6" id="KW-0812">Transmembrane</keyword>
<feature type="domain" description="Major facilitator superfamily (MFS) profile" evidence="7">
    <location>
        <begin position="12"/>
        <end position="411"/>
    </location>
</feature>
<dbReference type="Gene3D" id="1.20.1250.20">
    <property type="entry name" value="MFS general substrate transporter like domains"/>
    <property type="match status" value="2"/>
</dbReference>
<reference evidence="8 9" key="1">
    <citation type="submission" date="2020-08" db="EMBL/GenBank/DDBJ databases">
        <authorList>
            <person name="Liu C."/>
            <person name="Sun Q."/>
        </authorList>
    </citation>
    <scope>NUCLEOTIDE SEQUENCE [LARGE SCALE GENOMIC DNA]</scope>
    <source>
        <strain evidence="8 9">NSJ-29</strain>
    </source>
</reference>
<dbReference type="AlphaFoldDB" id="A0A7G9GBH2"/>
<feature type="transmembrane region" description="Helical" evidence="6">
    <location>
        <begin position="170"/>
        <end position="190"/>
    </location>
</feature>
<feature type="transmembrane region" description="Helical" evidence="6">
    <location>
        <begin position="297"/>
        <end position="315"/>
    </location>
</feature>
<evidence type="ECO:0000256" key="4">
    <source>
        <dbReference type="ARBA" id="ARBA00022989"/>
    </source>
</evidence>
<dbReference type="PROSITE" id="PS50850">
    <property type="entry name" value="MFS"/>
    <property type="match status" value="1"/>
</dbReference>
<keyword evidence="9" id="KW-1185">Reference proteome</keyword>
<evidence type="ECO:0000313" key="8">
    <source>
        <dbReference type="EMBL" id="QNM08154.1"/>
    </source>
</evidence>
<gene>
    <name evidence="8" type="ORF">H9Q79_14875</name>
</gene>
<dbReference type="RefSeq" id="WP_249328639.1">
    <property type="nucleotide sequence ID" value="NZ_CP060635.1"/>
</dbReference>
<dbReference type="GO" id="GO:0022857">
    <property type="term" value="F:transmembrane transporter activity"/>
    <property type="evidence" value="ECO:0007669"/>
    <property type="project" value="InterPro"/>
</dbReference>
<feature type="transmembrane region" description="Helical" evidence="6">
    <location>
        <begin position="12"/>
        <end position="38"/>
    </location>
</feature>
<feature type="transmembrane region" description="Helical" evidence="6">
    <location>
        <begin position="321"/>
        <end position="339"/>
    </location>
</feature>
<dbReference type="InterPro" id="IPR036259">
    <property type="entry name" value="MFS_trans_sf"/>
</dbReference>
<keyword evidence="4 6" id="KW-1133">Transmembrane helix</keyword>
<feature type="transmembrane region" description="Helical" evidence="6">
    <location>
        <begin position="270"/>
        <end position="290"/>
    </location>
</feature>
<evidence type="ECO:0000313" key="9">
    <source>
        <dbReference type="Proteomes" id="UP000515860"/>
    </source>
</evidence>
<dbReference type="GO" id="GO:0005886">
    <property type="term" value="C:plasma membrane"/>
    <property type="evidence" value="ECO:0007669"/>
    <property type="project" value="UniProtKB-SubCell"/>
</dbReference>
<evidence type="ECO:0000256" key="3">
    <source>
        <dbReference type="ARBA" id="ARBA00022692"/>
    </source>
</evidence>
<dbReference type="PANTHER" id="PTHR11360:SF284">
    <property type="entry name" value="EG:103B4.3 PROTEIN-RELATED"/>
    <property type="match status" value="1"/>
</dbReference>
<organism evidence="8 9">
    <name type="scientific">Wansuia hejianensis</name>
    <dbReference type="NCBI Taxonomy" id="2763667"/>
    <lineage>
        <taxon>Bacteria</taxon>
        <taxon>Bacillati</taxon>
        <taxon>Bacillota</taxon>
        <taxon>Clostridia</taxon>
        <taxon>Lachnospirales</taxon>
        <taxon>Lachnospiraceae</taxon>
        <taxon>Wansuia</taxon>
    </lineage>
</organism>
<feature type="transmembrane region" description="Helical" evidence="6">
    <location>
        <begin position="79"/>
        <end position="96"/>
    </location>
</feature>
<feature type="transmembrane region" description="Helical" evidence="6">
    <location>
        <begin position="359"/>
        <end position="379"/>
    </location>
</feature>
<evidence type="ECO:0000256" key="5">
    <source>
        <dbReference type="ARBA" id="ARBA00023136"/>
    </source>
</evidence>
<evidence type="ECO:0000256" key="1">
    <source>
        <dbReference type="ARBA" id="ARBA00004651"/>
    </source>
</evidence>
<feature type="transmembrane region" description="Helical" evidence="6">
    <location>
        <begin position="102"/>
        <end position="125"/>
    </location>
</feature>
<dbReference type="KEGG" id="whj:H9Q79_14875"/>
<dbReference type="PANTHER" id="PTHR11360">
    <property type="entry name" value="MONOCARBOXYLATE TRANSPORTER"/>
    <property type="match status" value="1"/>
</dbReference>
<protein>
    <submittedName>
        <fullName evidence="8">MFS transporter</fullName>
    </submittedName>
</protein>
<comment type="subcellular location">
    <subcellularLocation>
        <location evidence="1">Cell membrane</location>
        <topology evidence="1">Multi-pass membrane protein</topology>
    </subcellularLocation>
</comment>
<evidence type="ECO:0000259" key="7">
    <source>
        <dbReference type="PROSITE" id="PS50850"/>
    </source>
</evidence>
<dbReference type="Pfam" id="PF07690">
    <property type="entry name" value="MFS_1"/>
    <property type="match status" value="1"/>
</dbReference>
<feature type="transmembrane region" description="Helical" evidence="6">
    <location>
        <begin position="50"/>
        <end position="67"/>
    </location>
</feature>
<keyword evidence="5 6" id="KW-0472">Membrane</keyword>
<sequence length="437" mass="47213">MNKKPKLHYCWIILIGTCIMMSVGFGMCLNSVGVFLPFVADSLGVTKGQVSYYMTIQGFGMIIGMYLAGKLIPRKNIKILLSIATILMAVCFFILSGGTHLYHWYIVAIPLGISVAFIAPLPISILISNWFEKKRGLASGIAFAFSGITGSILSPLATKMISAFGWQTTYRFYGLLALVFMLPTAIFLLVNSPEKKGLLPYGVDTSELHKAEKKKAVPVSYGTSLKDALRMPIFYTSILLAGFLSIAGGFSQQFPNHAVTMGMGAEFGSYLVSICMMMQLVANVPLGILCDKIGVRLSATLYSAVGGAGALLLATAGTAPLMYLGCAMYGIGICQTMVISPQVAREIFGKKDYGQINSIVMMCFALFGAFSHTVYASIADARGSYALSLALAGIFYLVSIFLVNFSCLGGKSLMEENRRMEGKIVIKQQFSEENIAE</sequence>
<dbReference type="SUPFAM" id="SSF103473">
    <property type="entry name" value="MFS general substrate transporter"/>
    <property type="match status" value="1"/>
</dbReference>
<dbReference type="InterPro" id="IPR020846">
    <property type="entry name" value="MFS_dom"/>
</dbReference>
<dbReference type="InterPro" id="IPR050327">
    <property type="entry name" value="Proton-linked_MCT"/>
</dbReference>